<name>A0ABV7JLJ9_9SPHI</name>
<comment type="caution">
    <text evidence="5">The sequence shown here is derived from an EMBL/GenBank/DDBJ whole genome shotgun (WGS) entry which is preliminary data.</text>
</comment>
<comment type="cofactor">
    <cofactor evidence="1">
        <name>pyridoxal 5'-phosphate</name>
        <dbReference type="ChEBI" id="CHEBI:597326"/>
    </cofactor>
</comment>
<reference evidence="6" key="1">
    <citation type="journal article" date="2019" name="Int. J. Syst. Evol. Microbiol.">
        <title>The Global Catalogue of Microorganisms (GCM) 10K type strain sequencing project: providing services to taxonomists for standard genome sequencing and annotation.</title>
        <authorList>
            <consortium name="The Broad Institute Genomics Platform"/>
            <consortium name="The Broad Institute Genome Sequencing Center for Infectious Disease"/>
            <person name="Wu L."/>
            <person name="Ma J."/>
        </authorList>
    </citation>
    <scope>NUCLEOTIDE SEQUENCE [LARGE SCALE GENOMIC DNA]</scope>
    <source>
        <strain evidence="6">KCTC 52416</strain>
    </source>
</reference>
<dbReference type="EMBL" id="JBHRTA010000038">
    <property type="protein sequence ID" value="MFC3198960.1"/>
    <property type="molecule type" value="Genomic_DNA"/>
</dbReference>
<dbReference type="Pfam" id="PF01212">
    <property type="entry name" value="Beta_elim_lyase"/>
    <property type="match status" value="1"/>
</dbReference>
<dbReference type="Proteomes" id="UP001595526">
    <property type="component" value="Unassembled WGS sequence"/>
</dbReference>
<evidence type="ECO:0000256" key="3">
    <source>
        <dbReference type="ARBA" id="ARBA00022898"/>
    </source>
</evidence>
<accession>A0ABV7JLJ9</accession>
<dbReference type="Gene3D" id="3.90.1150.10">
    <property type="entry name" value="Aspartate Aminotransferase, domain 1"/>
    <property type="match status" value="1"/>
</dbReference>
<keyword evidence="3" id="KW-0663">Pyridoxal phosphate</keyword>
<dbReference type="InterPro" id="IPR015422">
    <property type="entry name" value="PyrdxlP-dep_Trfase_small"/>
</dbReference>
<dbReference type="InterPro" id="IPR015421">
    <property type="entry name" value="PyrdxlP-dep_Trfase_major"/>
</dbReference>
<evidence type="ECO:0000256" key="2">
    <source>
        <dbReference type="ARBA" id="ARBA00006966"/>
    </source>
</evidence>
<sequence length="349" mass="37527">MTQYQFSFRDDYSEGCHPAILRALQETTLVQQIGYGNDAYSIAAKNLIAAMMPGSNADIHFVSGGTQANLIVISAALRSFESVVSAQTGHINGHEAGAVEASGHRVEVVPVSDGKLDVSLISPLLRQVGNPSSTQPKMLYISNTTELGTVYNKHELAALSDFCRTHGWYLFLDGARLPSALAVDGNDLTLADIAELTDVFTIGGTKNGGLLGEAVVITHPRLKDGFIYHLKQNGALLAKGRVLGLQFRELFQDGLIVKLAADANERAMGIARAIEKLGYPFVVPPCSNQLFPVLPNRVIARLAAKYLFHTWQQVDGQHAAVRLVTSWATPVAACTQFIADLTDLTAAGQ</sequence>
<evidence type="ECO:0000313" key="5">
    <source>
        <dbReference type="EMBL" id="MFC3198960.1"/>
    </source>
</evidence>
<dbReference type="PANTHER" id="PTHR48097:SF5">
    <property type="entry name" value="LOW SPECIFICITY L-THREONINE ALDOLASE"/>
    <property type="match status" value="1"/>
</dbReference>
<dbReference type="RefSeq" id="WP_379024121.1">
    <property type="nucleotide sequence ID" value="NZ_JBHRTA010000038.1"/>
</dbReference>
<evidence type="ECO:0000256" key="1">
    <source>
        <dbReference type="ARBA" id="ARBA00001933"/>
    </source>
</evidence>
<protein>
    <submittedName>
        <fullName evidence="5">Threonine aldolase family protein</fullName>
    </submittedName>
</protein>
<dbReference type="Gene3D" id="3.40.640.10">
    <property type="entry name" value="Type I PLP-dependent aspartate aminotransferase-like (Major domain)"/>
    <property type="match status" value="1"/>
</dbReference>
<organism evidence="5 6">
    <name type="scientific">Parapedobacter deserti</name>
    <dbReference type="NCBI Taxonomy" id="1912957"/>
    <lineage>
        <taxon>Bacteria</taxon>
        <taxon>Pseudomonadati</taxon>
        <taxon>Bacteroidota</taxon>
        <taxon>Sphingobacteriia</taxon>
        <taxon>Sphingobacteriales</taxon>
        <taxon>Sphingobacteriaceae</taxon>
        <taxon>Parapedobacter</taxon>
    </lineage>
</organism>
<dbReference type="InterPro" id="IPR001597">
    <property type="entry name" value="ArAA_b-elim_lyase/Thr_aldolase"/>
</dbReference>
<comment type="similarity">
    <text evidence="2">Belongs to the threonine aldolase family.</text>
</comment>
<keyword evidence="6" id="KW-1185">Reference proteome</keyword>
<feature type="domain" description="Aromatic amino acid beta-eliminating lyase/threonine aldolase" evidence="4">
    <location>
        <begin position="20"/>
        <end position="288"/>
    </location>
</feature>
<dbReference type="PANTHER" id="PTHR48097">
    <property type="entry name" value="L-THREONINE ALDOLASE-RELATED"/>
    <property type="match status" value="1"/>
</dbReference>
<dbReference type="InterPro" id="IPR015424">
    <property type="entry name" value="PyrdxlP-dep_Trfase"/>
</dbReference>
<evidence type="ECO:0000313" key="6">
    <source>
        <dbReference type="Proteomes" id="UP001595526"/>
    </source>
</evidence>
<dbReference type="SUPFAM" id="SSF53383">
    <property type="entry name" value="PLP-dependent transferases"/>
    <property type="match status" value="1"/>
</dbReference>
<gene>
    <name evidence="5" type="ORF">ACFOET_15155</name>
</gene>
<proteinExistence type="inferred from homology"/>
<evidence type="ECO:0000259" key="4">
    <source>
        <dbReference type="Pfam" id="PF01212"/>
    </source>
</evidence>